<sequence length="143" mass="15406">MTLKVSPLEPNKLLMNVVRGNILVRPTPALGSLEEFIMNKGVLLLLFTLVLLALTDARSCSTGQKKSSCGSNESHGRKKTNCVDSSSSSSSSSSEEDDKCGRGKEDSSSSSSSSSSEEDDNEKCNNNKNESSHHHKKGKHFKS</sequence>
<dbReference type="AlphaFoldDB" id="A0A194Q902"/>
<keyword evidence="3" id="KW-1185">Reference proteome</keyword>
<dbReference type="Proteomes" id="UP000053268">
    <property type="component" value="Unassembled WGS sequence"/>
</dbReference>
<feature type="compositionally biased region" description="Basic residues" evidence="1">
    <location>
        <begin position="133"/>
        <end position="143"/>
    </location>
</feature>
<reference evidence="2 3" key="1">
    <citation type="journal article" date="2015" name="Nat. Commun.">
        <title>Outbred genome sequencing and CRISPR/Cas9 gene editing in butterflies.</title>
        <authorList>
            <person name="Li X."/>
            <person name="Fan D."/>
            <person name="Zhang W."/>
            <person name="Liu G."/>
            <person name="Zhang L."/>
            <person name="Zhao L."/>
            <person name="Fang X."/>
            <person name="Chen L."/>
            <person name="Dong Y."/>
            <person name="Chen Y."/>
            <person name="Ding Y."/>
            <person name="Zhao R."/>
            <person name="Feng M."/>
            <person name="Zhu Y."/>
            <person name="Feng Y."/>
            <person name="Jiang X."/>
            <person name="Zhu D."/>
            <person name="Xiang H."/>
            <person name="Feng X."/>
            <person name="Li S."/>
            <person name="Wang J."/>
            <person name="Zhang G."/>
            <person name="Kronforst M.R."/>
            <person name="Wang W."/>
        </authorList>
    </citation>
    <scope>NUCLEOTIDE SEQUENCE [LARGE SCALE GENOMIC DNA]</scope>
    <source>
        <strain evidence="2">Ya'a_city_454_Px</strain>
        <tissue evidence="2">Whole body</tissue>
    </source>
</reference>
<accession>A0A194Q902</accession>
<feature type="compositionally biased region" description="Polar residues" evidence="1">
    <location>
        <begin position="59"/>
        <end position="73"/>
    </location>
</feature>
<feature type="region of interest" description="Disordered" evidence="1">
    <location>
        <begin position="59"/>
        <end position="143"/>
    </location>
</feature>
<evidence type="ECO:0000256" key="1">
    <source>
        <dbReference type="SAM" id="MobiDB-lite"/>
    </source>
</evidence>
<gene>
    <name evidence="2" type="ORF">RR46_05211</name>
</gene>
<evidence type="ECO:0000313" key="2">
    <source>
        <dbReference type="EMBL" id="KPJ02002.1"/>
    </source>
</evidence>
<proteinExistence type="predicted"/>
<evidence type="ECO:0000313" key="3">
    <source>
        <dbReference type="Proteomes" id="UP000053268"/>
    </source>
</evidence>
<organism evidence="2 3">
    <name type="scientific">Papilio xuthus</name>
    <name type="common">Asian swallowtail butterfly</name>
    <dbReference type="NCBI Taxonomy" id="66420"/>
    <lineage>
        <taxon>Eukaryota</taxon>
        <taxon>Metazoa</taxon>
        <taxon>Ecdysozoa</taxon>
        <taxon>Arthropoda</taxon>
        <taxon>Hexapoda</taxon>
        <taxon>Insecta</taxon>
        <taxon>Pterygota</taxon>
        <taxon>Neoptera</taxon>
        <taxon>Endopterygota</taxon>
        <taxon>Lepidoptera</taxon>
        <taxon>Glossata</taxon>
        <taxon>Ditrysia</taxon>
        <taxon>Papilionoidea</taxon>
        <taxon>Papilionidae</taxon>
        <taxon>Papilioninae</taxon>
        <taxon>Papilio</taxon>
    </lineage>
</organism>
<protein>
    <submittedName>
        <fullName evidence="2">Uncharacterized protein</fullName>
    </submittedName>
</protein>
<name>A0A194Q902_PAPXU</name>
<dbReference type="EMBL" id="KQ459299">
    <property type="protein sequence ID" value="KPJ02002.1"/>
    <property type="molecule type" value="Genomic_DNA"/>
</dbReference>